<dbReference type="SUPFAM" id="SSF54909">
    <property type="entry name" value="Dimeric alpha+beta barrel"/>
    <property type="match status" value="1"/>
</dbReference>
<comment type="caution">
    <text evidence="2">The sequence shown here is derived from an EMBL/GenBank/DDBJ whole genome shotgun (WGS) entry which is preliminary data.</text>
</comment>
<dbReference type="InterPro" id="IPR050744">
    <property type="entry name" value="AI-2_Isomerase_LsrG"/>
</dbReference>
<keyword evidence="2" id="KW-0503">Monooxygenase</keyword>
<evidence type="ECO:0000259" key="1">
    <source>
        <dbReference type="PROSITE" id="PS51725"/>
    </source>
</evidence>
<reference evidence="2 3" key="1">
    <citation type="submission" date="2021-05" db="EMBL/GenBank/DDBJ databases">
        <title>The draft genome of Geobacter luticola JCM 17780.</title>
        <authorList>
            <person name="Xu Z."/>
            <person name="Masuda Y."/>
            <person name="Itoh H."/>
            <person name="Senoo K."/>
        </authorList>
    </citation>
    <scope>NUCLEOTIDE SEQUENCE [LARGE SCALE GENOMIC DNA]</scope>
    <source>
        <strain evidence="2 3">JCM 17780</strain>
    </source>
</reference>
<keyword evidence="2" id="KW-0560">Oxidoreductase</keyword>
<dbReference type="Proteomes" id="UP000756860">
    <property type="component" value="Unassembled WGS sequence"/>
</dbReference>
<gene>
    <name evidence="2" type="ORF">KI810_16910</name>
</gene>
<evidence type="ECO:0000313" key="3">
    <source>
        <dbReference type="Proteomes" id="UP000756860"/>
    </source>
</evidence>
<dbReference type="PROSITE" id="PS51725">
    <property type="entry name" value="ABM"/>
    <property type="match status" value="1"/>
</dbReference>
<dbReference type="Gene3D" id="3.30.70.100">
    <property type="match status" value="1"/>
</dbReference>
<sequence>MPTITVIARLVARKDSIEAVKSELLKLIAPTRNEQGCIEYLLHQDNDDLAVFVFYEIWESLASLEKHTRTDHYRDYVTAVDGIIEAKTVHKMTRVA</sequence>
<keyword evidence="3" id="KW-1185">Reference proteome</keyword>
<dbReference type="Pfam" id="PF03992">
    <property type="entry name" value="ABM"/>
    <property type="match status" value="1"/>
</dbReference>
<proteinExistence type="predicted"/>
<organism evidence="2 3">
    <name type="scientific">Geomobilimonas luticola</name>
    <dbReference type="NCBI Taxonomy" id="1114878"/>
    <lineage>
        <taxon>Bacteria</taxon>
        <taxon>Pseudomonadati</taxon>
        <taxon>Thermodesulfobacteriota</taxon>
        <taxon>Desulfuromonadia</taxon>
        <taxon>Geobacterales</taxon>
        <taxon>Geobacteraceae</taxon>
        <taxon>Geomobilimonas</taxon>
    </lineage>
</organism>
<protein>
    <submittedName>
        <fullName evidence="2">Antibiotic biosynthesis monooxygenase</fullName>
    </submittedName>
</protein>
<dbReference type="GO" id="GO:0004497">
    <property type="term" value="F:monooxygenase activity"/>
    <property type="evidence" value="ECO:0007669"/>
    <property type="project" value="UniProtKB-KW"/>
</dbReference>
<evidence type="ECO:0000313" key="2">
    <source>
        <dbReference type="EMBL" id="MBT0654736.1"/>
    </source>
</evidence>
<dbReference type="PANTHER" id="PTHR33336">
    <property type="entry name" value="QUINOL MONOOXYGENASE YGIN-RELATED"/>
    <property type="match status" value="1"/>
</dbReference>
<name>A0ABS5SIU1_9BACT</name>
<accession>A0ABS5SIU1</accession>
<dbReference type="EMBL" id="JAHCVK010000017">
    <property type="protein sequence ID" value="MBT0654736.1"/>
    <property type="molecule type" value="Genomic_DNA"/>
</dbReference>
<feature type="domain" description="ABM" evidence="1">
    <location>
        <begin position="4"/>
        <end position="92"/>
    </location>
</feature>
<dbReference type="InterPro" id="IPR011008">
    <property type="entry name" value="Dimeric_a/b-barrel"/>
</dbReference>
<dbReference type="InterPro" id="IPR007138">
    <property type="entry name" value="ABM_dom"/>
</dbReference>
<dbReference type="PANTHER" id="PTHR33336:SF3">
    <property type="entry name" value="ABM DOMAIN-CONTAINING PROTEIN"/>
    <property type="match status" value="1"/>
</dbReference>